<dbReference type="PANTHER" id="PTHR12935">
    <property type="entry name" value="GAMMA-GLUTAMYLCYCLOTRANSFERASE"/>
    <property type="match status" value="1"/>
</dbReference>
<dbReference type="Gene3D" id="3.10.490.10">
    <property type="entry name" value="Gamma-glutamyl cyclotransferase-like"/>
    <property type="match status" value="1"/>
</dbReference>
<evidence type="ECO:0000256" key="1">
    <source>
        <dbReference type="ARBA" id="ARBA00023239"/>
    </source>
</evidence>
<dbReference type="InterPro" id="IPR009288">
    <property type="entry name" value="AIG2-like_dom"/>
</dbReference>
<gene>
    <name evidence="3" type="ORF">METZ01_LOCUS479212</name>
</gene>
<accession>A0A383C431</accession>
<dbReference type="InterPro" id="IPR017939">
    <property type="entry name" value="G-Glutamylcylcotransferase"/>
</dbReference>
<feature type="non-terminal residue" evidence="3">
    <location>
        <position position="107"/>
    </location>
</feature>
<name>A0A383C431_9ZZZZ</name>
<dbReference type="Pfam" id="PF06094">
    <property type="entry name" value="GGACT"/>
    <property type="match status" value="1"/>
</dbReference>
<keyword evidence="1" id="KW-0456">Lyase</keyword>
<dbReference type="SUPFAM" id="SSF110857">
    <property type="entry name" value="Gamma-glutamyl cyclotransferase-like"/>
    <property type="match status" value="1"/>
</dbReference>
<organism evidence="3">
    <name type="scientific">marine metagenome</name>
    <dbReference type="NCBI Taxonomy" id="408172"/>
    <lineage>
        <taxon>unclassified sequences</taxon>
        <taxon>metagenomes</taxon>
        <taxon>ecological metagenomes</taxon>
    </lineage>
</organism>
<proteinExistence type="predicted"/>
<dbReference type="InterPro" id="IPR013024">
    <property type="entry name" value="GGCT-like"/>
</dbReference>
<evidence type="ECO:0000259" key="2">
    <source>
        <dbReference type="Pfam" id="PF06094"/>
    </source>
</evidence>
<dbReference type="CDD" id="cd06661">
    <property type="entry name" value="GGCT_like"/>
    <property type="match status" value="1"/>
</dbReference>
<evidence type="ECO:0000313" key="3">
    <source>
        <dbReference type="EMBL" id="SVE26358.1"/>
    </source>
</evidence>
<dbReference type="PANTHER" id="PTHR12935:SF0">
    <property type="entry name" value="GAMMA-GLUTAMYLCYCLOTRANSFERASE"/>
    <property type="match status" value="1"/>
</dbReference>
<dbReference type="EMBL" id="UINC01205262">
    <property type="protein sequence ID" value="SVE26358.1"/>
    <property type="molecule type" value="Genomic_DNA"/>
</dbReference>
<dbReference type="AlphaFoldDB" id="A0A383C431"/>
<dbReference type="InterPro" id="IPR036568">
    <property type="entry name" value="GGCT-like_sf"/>
</dbReference>
<protein>
    <recommendedName>
        <fullName evidence="2">Gamma-glutamylcyclotransferase AIG2-like domain-containing protein</fullName>
    </recommendedName>
</protein>
<reference evidence="3" key="1">
    <citation type="submission" date="2018-05" db="EMBL/GenBank/DDBJ databases">
        <authorList>
            <person name="Lanie J.A."/>
            <person name="Ng W.-L."/>
            <person name="Kazmierczak K.M."/>
            <person name="Andrzejewski T.M."/>
            <person name="Davidsen T.M."/>
            <person name="Wayne K.J."/>
            <person name="Tettelin H."/>
            <person name="Glass J.I."/>
            <person name="Rusch D."/>
            <person name="Podicherti R."/>
            <person name="Tsui H.-C.T."/>
            <person name="Winkler M.E."/>
        </authorList>
    </citation>
    <scope>NUCLEOTIDE SEQUENCE</scope>
</reference>
<feature type="domain" description="Gamma-glutamylcyclotransferase AIG2-like" evidence="2">
    <location>
        <begin position="3"/>
        <end position="99"/>
    </location>
</feature>
<dbReference type="GO" id="GO:0003839">
    <property type="term" value="F:gamma-glutamylcyclotransferase activity"/>
    <property type="evidence" value="ECO:0007669"/>
    <property type="project" value="InterPro"/>
</dbReference>
<sequence length="107" mass="12263">MFYFAYGSNMDPRQMKMRCPSSRFDCVALLPDHKISFTLRSKRRRCGVANIVPSTGSKVFGVLYQINGSLDWKVLDAAEGFQPSNKRGNKYIRTTRTVQKQGKFPTY</sequence>